<dbReference type="InterPro" id="IPR018247">
    <property type="entry name" value="EF_Hand_1_Ca_BS"/>
</dbReference>
<reference evidence="4 5" key="1">
    <citation type="submission" date="2022-03" db="EMBL/GenBank/DDBJ databases">
        <authorList>
            <person name="Nunn A."/>
            <person name="Chopra R."/>
            <person name="Nunn A."/>
            <person name="Contreras Garrido A."/>
        </authorList>
    </citation>
    <scope>NUCLEOTIDE SEQUENCE [LARGE SCALE GENOMIC DNA]</scope>
</reference>
<dbReference type="Gene3D" id="1.10.238.10">
    <property type="entry name" value="EF-hand"/>
    <property type="match status" value="2"/>
</dbReference>
<dbReference type="InterPro" id="IPR011992">
    <property type="entry name" value="EF-hand-dom_pair"/>
</dbReference>
<feature type="domain" description="EF-hand" evidence="3">
    <location>
        <begin position="12"/>
        <end position="47"/>
    </location>
</feature>
<keyword evidence="1" id="KW-0677">Repeat</keyword>
<dbReference type="PANTHER" id="PTHR23050">
    <property type="entry name" value="CALCIUM BINDING PROTEIN"/>
    <property type="match status" value="1"/>
</dbReference>
<dbReference type="PROSITE" id="PS50222">
    <property type="entry name" value="EF_HAND_2"/>
    <property type="match status" value="2"/>
</dbReference>
<dbReference type="Pfam" id="PF13833">
    <property type="entry name" value="EF-hand_8"/>
    <property type="match status" value="1"/>
</dbReference>
<dbReference type="PROSITE" id="PS00018">
    <property type="entry name" value="EF_HAND_1"/>
    <property type="match status" value="2"/>
</dbReference>
<proteinExistence type="predicted"/>
<keyword evidence="2" id="KW-0106">Calcium</keyword>
<dbReference type="Pfam" id="PF00036">
    <property type="entry name" value="EF-hand_1"/>
    <property type="match status" value="1"/>
</dbReference>
<dbReference type="GO" id="GO:0005509">
    <property type="term" value="F:calcium ion binding"/>
    <property type="evidence" value="ECO:0007669"/>
    <property type="project" value="InterPro"/>
</dbReference>
<gene>
    <name evidence="4" type="ORF">TAV2_LOCUS26056</name>
</gene>
<protein>
    <recommendedName>
        <fullName evidence="3">EF-hand domain-containing protein</fullName>
    </recommendedName>
</protein>
<dbReference type="Proteomes" id="UP000836841">
    <property type="component" value="Chromosome 7"/>
</dbReference>
<evidence type="ECO:0000313" key="5">
    <source>
        <dbReference type="Proteomes" id="UP000836841"/>
    </source>
</evidence>
<dbReference type="SMART" id="SM00054">
    <property type="entry name" value="EFh"/>
    <property type="match status" value="2"/>
</dbReference>
<dbReference type="FunFam" id="1.10.238.10:FF:000003">
    <property type="entry name" value="Calmodulin A"/>
    <property type="match status" value="1"/>
</dbReference>
<evidence type="ECO:0000256" key="2">
    <source>
        <dbReference type="ARBA" id="ARBA00022837"/>
    </source>
</evidence>
<feature type="non-terminal residue" evidence="4">
    <location>
        <position position="120"/>
    </location>
</feature>
<dbReference type="InterPro" id="IPR050145">
    <property type="entry name" value="Centrin_CML-like"/>
</dbReference>
<dbReference type="CDD" id="cd00051">
    <property type="entry name" value="EFh"/>
    <property type="match status" value="1"/>
</dbReference>
<feature type="domain" description="EF-hand" evidence="3">
    <location>
        <begin position="84"/>
        <end position="119"/>
    </location>
</feature>
<dbReference type="SUPFAM" id="SSF47473">
    <property type="entry name" value="EF-hand"/>
    <property type="match status" value="1"/>
</dbReference>
<dbReference type="InterPro" id="IPR002048">
    <property type="entry name" value="EF_hand_dom"/>
</dbReference>
<feature type="non-terminal residue" evidence="4">
    <location>
        <position position="1"/>
    </location>
</feature>
<dbReference type="EMBL" id="OU466863">
    <property type="protein sequence ID" value="CAH2080202.1"/>
    <property type="molecule type" value="Genomic_DNA"/>
</dbReference>
<dbReference type="AlphaFoldDB" id="A0AAU9T7X8"/>
<organism evidence="4 5">
    <name type="scientific">Thlaspi arvense</name>
    <name type="common">Field penny-cress</name>
    <dbReference type="NCBI Taxonomy" id="13288"/>
    <lineage>
        <taxon>Eukaryota</taxon>
        <taxon>Viridiplantae</taxon>
        <taxon>Streptophyta</taxon>
        <taxon>Embryophyta</taxon>
        <taxon>Tracheophyta</taxon>
        <taxon>Spermatophyta</taxon>
        <taxon>Magnoliopsida</taxon>
        <taxon>eudicotyledons</taxon>
        <taxon>Gunneridae</taxon>
        <taxon>Pentapetalae</taxon>
        <taxon>rosids</taxon>
        <taxon>malvids</taxon>
        <taxon>Brassicales</taxon>
        <taxon>Brassicaceae</taxon>
        <taxon>Thlaspideae</taxon>
        <taxon>Thlaspi</taxon>
    </lineage>
</organism>
<evidence type="ECO:0000259" key="3">
    <source>
        <dbReference type="PROSITE" id="PS50222"/>
    </source>
</evidence>
<accession>A0AAU9T7X8</accession>
<evidence type="ECO:0000256" key="1">
    <source>
        <dbReference type="ARBA" id="ARBA00022737"/>
    </source>
</evidence>
<name>A0AAU9T7X8_THLAR</name>
<evidence type="ECO:0000313" key="4">
    <source>
        <dbReference type="EMBL" id="CAH2080202.1"/>
    </source>
</evidence>
<sequence length="120" mass="13725">FRYVLTRNGDKITDDEVKNAIRGGDVDGDGRLNYDEFVKLLYAVTRNGAKVTEDDVKKAIKAIDMDAELQRVLKINGEEKTDEDAYKEACRLIKEYDVDGDGRLNFDEFVKVMVAIMFHK</sequence>
<keyword evidence="5" id="KW-1185">Reference proteome</keyword>